<dbReference type="Gene3D" id="2.40.50.100">
    <property type="match status" value="1"/>
</dbReference>
<reference evidence="6" key="1">
    <citation type="journal article" date="2018" name="Int. J. Syst. Evol. Microbiol.">
        <title>Carboxylicivirga sediminis sp. nov., isolated from coastal sediment.</title>
        <authorList>
            <person name="Wang F.Q."/>
            <person name="Ren L.H."/>
            <person name="Zou R.J."/>
            <person name="Sun Y.Z."/>
            <person name="Liu X.J."/>
            <person name="Jiang F."/>
            <person name="Liu L.J."/>
        </authorList>
    </citation>
    <scope>NUCLEOTIDE SEQUENCE</scope>
    <source>
        <strain evidence="6">JR1</strain>
    </source>
</reference>
<dbReference type="GO" id="GO:0015679">
    <property type="term" value="P:plasma membrane copper ion transport"/>
    <property type="evidence" value="ECO:0007669"/>
    <property type="project" value="TreeGrafter"/>
</dbReference>
<dbReference type="GO" id="GO:0030313">
    <property type="term" value="C:cell envelope"/>
    <property type="evidence" value="ECO:0007669"/>
    <property type="project" value="TreeGrafter"/>
</dbReference>
<dbReference type="SUPFAM" id="SSF111369">
    <property type="entry name" value="HlyD-like secretion proteins"/>
    <property type="match status" value="1"/>
</dbReference>
<keyword evidence="7" id="KW-1185">Reference proteome</keyword>
<feature type="domain" description="CzcB-like C-terminal circularly permuted SH3-like" evidence="5">
    <location>
        <begin position="425"/>
        <end position="485"/>
    </location>
</feature>
<evidence type="ECO:0000256" key="2">
    <source>
        <dbReference type="ARBA" id="ARBA00022448"/>
    </source>
</evidence>
<dbReference type="Pfam" id="PF25893">
    <property type="entry name" value="HH_CzcB"/>
    <property type="match status" value="1"/>
</dbReference>
<accession>A0A941J129</accession>
<dbReference type="InterPro" id="IPR058649">
    <property type="entry name" value="CzcB_C"/>
</dbReference>
<evidence type="ECO:0000259" key="5">
    <source>
        <dbReference type="Pfam" id="PF25975"/>
    </source>
</evidence>
<reference evidence="6" key="2">
    <citation type="submission" date="2021-04" db="EMBL/GenBank/DDBJ databases">
        <authorList>
            <person name="Zhang T."/>
            <person name="Zhang Y."/>
            <person name="Lu D."/>
            <person name="Zuo D."/>
            <person name="Du Z."/>
        </authorList>
    </citation>
    <scope>NUCLEOTIDE SEQUENCE</scope>
    <source>
        <strain evidence="6">JR1</strain>
    </source>
</reference>
<feature type="domain" description="CzcB-like alpha-helical hairpin" evidence="4">
    <location>
        <begin position="247"/>
        <end position="297"/>
    </location>
</feature>
<keyword evidence="2" id="KW-0813">Transport</keyword>
<comment type="similarity">
    <text evidence="1">Belongs to the membrane fusion protein (MFP) (TC 8.A.1) family.</text>
</comment>
<dbReference type="NCBIfam" id="TIGR01730">
    <property type="entry name" value="RND_mfp"/>
    <property type="match status" value="1"/>
</dbReference>
<gene>
    <name evidence="6" type="ORF">KDU71_19030</name>
</gene>
<dbReference type="Proteomes" id="UP000679220">
    <property type="component" value="Unassembled WGS sequence"/>
</dbReference>
<protein>
    <submittedName>
        <fullName evidence="6">Efflux RND transporter periplasmic adaptor subunit</fullName>
    </submittedName>
</protein>
<organism evidence="6 7">
    <name type="scientific">Carboxylicivirga sediminis</name>
    <dbReference type="NCBI Taxonomy" id="2006564"/>
    <lineage>
        <taxon>Bacteria</taxon>
        <taxon>Pseudomonadati</taxon>
        <taxon>Bacteroidota</taxon>
        <taxon>Bacteroidia</taxon>
        <taxon>Marinilabiliales</taxon>
        <taxon>Marinilabiliaceae</taxon>
        <taxon>Carboxylicivirga</taxon>
    </lineage>
</organism>
<evidence type="ECO:0000313" key="6">
    <source>
        <dbReference type="EMBL" id="MBR8537672.1"/>
    </source>
</evidence>
<keyword evidence="3" id="KW-0732">Signal</keyword>
<dbReference type="PROSITE" id="PS51257">
    <property type="entry name" value="PROKAR_LIPOPROTEIN"/>
    <property type="match status" value="1"/>
</dbReference>
<name>A0A941J129_9BACT</name>
<dbReference type="EMBL" id="JAGTAR010000037">
    <property type="protein sequence ID" value="MBR8537672.1"/>
    <property type="molecule type" value="Genomic_DNA"/>
</dbReference>
<dbReference type="InterPro" id="IPR006143">
    <property type="entry name" value="RND_pump_MFP"/>
</dbReference>
<dbReference type="PANTHER" id="PTHR30097:SF4">
    <property type="entry name" value="SLR6042 PROTEIN"/>
    <property type="match status" value="1"/>
</dbReference>
<evidence type="ECO:0000256" key="1">
    <source>
        <dbReference type="ARBA" id="ARBA00009477"/>
    </source>
</evidence>
<dbReference type="GO" id="GO:0022857">
    <property type="term" value="F:transmembrane transporter activity"/>
    <property type="evidence" value="ECO:0007669"/>
    <property type="project" value="InterPro"/>
</dbReference>
<sequence>MKIHYIIGYLLMAFILSACSNSSKSTHDTHSHDDMTIPYTGYSESVEIFVDAQPLAVGANSQLIVHITDLKSFKPVDIQDVTISLVIGAKGVRVKSESPVQQGIFKVVIQPTTAGAGQLRFEFNKDGAVHQVLIPDVKVYSNEHDAVHLAEEDLPSSPNAIAFTKEQSWKVEFETRQVQRIPFGAVIKVPAKVSASPINQRIVVAKSSGVIQFTSDIISIGQKLNKGEWALTIAGQGLTENNSVLRLQEAKVEYETAKSDYDRDRRLYEKKIVSERSLLESKARYEKASTQWNNLQSAIGTTGEKVQAPGKGFVHAVHVQNGEFVSAGTPLFTMVENKRMLLTAMVRLSKVAELSAINDATIETNGGKVYKLQDLNGRIVSVAQSINEEAYLLPVTIEVDYNQELLSSGFVNVYLKSDETNEELVVPETALVEIQGLFFVYVQLTPELFERQQVKPGKSDGRNCVIQAGLTGGERIVTKGATLVKLAAVSNTVDAHAGHVH</sequence>
<dbReference type="RefSeq" id="WP_212192697.1">
    <property type="nucleotide sequence ID" value="NZ_JAGTAR010000037.1"/>
</dbReference>
<evidence type="ECO:0000256" key="3">
    <source>
        <dbReference type="SAM" id="SignalP"/>
    </source>
</evidence>
<dbReference type="PANTHER" id="PTHR30097">
    <property type="entry name" value="CATION EFFLUX SYSTEM PROTEIN CUSB"/>
    <property type="match status" value="1"/>
</dbReference>
<dbReference type="GO" id="GO:0016020">
    <property type="term" value="C:membrane"/>
    <property type="evidence" value="ECO:0007669"/>
    <property type="project" value="InterPro"/>
</dbReference>
<feature type="chain" id="PRO_5037259485" evidence="3">
    <location>
        <begin position="21"/>
        <end position="501"/>
    </location>
</feature>
<dbReference type="Gene3D" id="1.10.287.470">
    <property type="entry name" value="Helix hairpin bin"/>
    <property type="match status" value="1"/>
</dbReference>
<dbReference type="AlphaFoldDB" id="A0A941J129"/>
<feature type="signal peptide" evidence="3">
    <location>
        <begin position="1"/>
        <end position="20"/>
    </location>
</feature>
<proteinExistence type="inferred from homology"/>
<evidence type="ECO:0000259" key="4">
    <source>
        <dbReference type="Pfam" id="PF25893"/>
    </source>
</evidence>
<dbReference type="InterPro" id="IPR058648">
    <property type="entry name" value="HH_CzcB-like"/>
</dbReference>
<comment type="caution">
    <text evidence="6">The sequence shown here is derived from an EMBL/GenBank/DDBJ whole genome shotgun (WGS) entry which is preliminary data.</text>
</comment>
<evidence type="ECO:0000313" key="7">
    <source>
        <dbReference type="Proteomes" id="UP000679220"/>
    </source>
</evidence>
<dbReference type="GO" id="GO:0060003">
    <property type="term" value="P:copper ion export"/>
    <property type="evidence" value="ECO:0007669"/>
    <property type="project" value="TreeGrafter"/>
</dbReference>
<dbReference type="Pfam" id="PF25975">
    <property type="entry name" value="CzcB_C"/>
    <property type="match status" value="1"/>
</dbReference>
<dbReference type="Gene3D" id="2.40.420.20">
    <property type="match status" value="1"/>
</dbReference>
<dbReference type="InterPro" id="IPR051909">
    <property type="entry name" value="MFP_Cation_Efflux"/>
</dbReference>